<protein>
    <submittedName>
        <fullName evidence="1">Uncharacterized protein</fullName>
    </submittedName>
</protein>
<evidence type="ECO:0000313" key="1">
    <source>
        <dbReference type="EMBL" id="KAH9527483.1"/>
    </source>
</evidence>
<evidence type="ECO:0000313" key="2">
    <source>
        <dbReference type="Proteomes" id="UP000790347"/>
    </source>
</evidence>
<dbReference type="EMBL" id="ASGP02000001">
    <property type="protein sequence ID" value="KAH9527483.1"/>
    <property type="molecule type" value="Genomic_DNA"/>
</dbReference>
<organism evidence="1 2">
    <name type="scientific">Dermatophagoides farinae</name>
    <name type="common">American house dust mite</name>
    <dbReference type="NCBI Taxonomy" id="6954"/>
    <lineage>
        <taxon>Eukaryota</taxon>
        <taxon>Metazoa</taxon>
        <taxon>Ecdysozoa</taxon>
        <taxon>Arthropoda</taxon>
        <taxon>Chelicerata</taxon>
        <taxon>Arachnida</taxon>
        <taxon>Acari</taxon>
        <taxon>Acariformes</taxon>
        <taxon>Sarcoptiformes</taxon>
        <taxon>Astigmata</taxon>
        <taxon>Psoroptidia</taxon>
        <taxon>Analgoidea</taxon>
        <taxon>Pyroglyphidae</taxon>
        <taxon>Dermatophagoidinae</taxon>
        <taxon>Dermatophagoides</taxon>
    </lineage>
</organism>
<proteinExistence type="predicted"/>
<dbReference type="Proteomes" id="UP000790347">
    <property type="component" value="Unassembled WGS sequence"/>
</dbReference>
<name>A0A922L9P8_DERFA</name>
<keyword evidence="2" id="KW-1185">Reference proteome</keyword>
<dbReference type="AlphaFoldDB" id="A0A922L9P8"/>
<accession>A0A922L9P8</accession>
<reference evidence="1" key="1">
    <citation type="submission" date="2013-05" db="EMBL/GenBank/DDBJ databases">
        <authorList>
            <person name="Yim A.K.Y."/>
            <person name="Chan T.F."/>
            <person name="Ji K.M."/>
            <person name="Liu X.Y."/>
            <person name="Zhou J.W."/>
            <person name="Li R.Q."/>
            <person name="Yang K.Y."/>
            <person name="Li J."/>
            <person name="Li M."/>
            <person name="Law P.T.W."/>
            <person name="Wu Y.L."/>
            <person name="Cai Z.L."/>
            <person name="Qin H."/>
            <person name="Bao Y."/>
            <person name="Leung R.K.K."/>
            <person name="Ng P.K.S."/>
            <person name="Zou J."/>
            <person name="Zhong X.J."/>
            <person name="Ran P.X."/>
            <person name="Zhong N.S."/>
            <person name="Liu Z.G."/>
            <person name="Tsui S.K.W."/>
        </authorList>
    </citation>
    <scope>NUCLEOTIDE SEQUENCE</scope>
    <source>
        <strain evidence="1">Derf</strain>
        <tissue evidence="1">Whole organism</tissue>
    </source>
</reference>
<comment type="caution">
    <text evidence="1">The sequence shown here is derived from an EMBL/GenBank/DDBJ whole genome shotgun (WGS) entry which is preliminary data.</text>
</comment>
<sequence>MTAGINCQIITTTPTTTNNTIKEYEIFIPNLSINQSINSVGYNCLYHDNFFLFELHNFFFKVIRIEIMNKKN</sequence>
<gene>
    <name evidence="1" type="ORF">DERF_001493</name>
</gene>
<reference evidence="1" key="2">
    <citation type="journal article" date="2022" name="Res Sq">
        <title>Comparative Genomics Reveals Insights into the Divergent Evolution of Astigmatic Mites and Household Pest Adaptations.</title>
        <authorList>
            <person name="Xiong Q."/>
            <person name="Wan A.T.-Y."/>
            <person name="Liu X.-Y."/>
            <person name="Fung C.S.-H."/>
            <person name="Xiao X."/>
            <person name="Malainual N."/>
            <person name="Hou J."/>
            <person name="Wang L."/>
            <person name="Wang M."/>
            <person name="Yang K."/>
            <person name="Cui Y."/>
            <person name="Leung E."/>
            <person name="Nong W."/>
            <person name="Shin S.-K."/>
            <person name="Au S."/>
            <person name="Jeong K.Y."/>
            <person name="Chew F.T."/>
            <person name="Hui J."/>
            <person name="Leung T.F."/>
            <person name="Tungtrongchitr A."/>
            <person name="Zhong N."/>
            <person name="Liu Z."/>
            <person name="Tsui S."/>
        </authorList>
    </citation>
    <scope>NUCLEOTIDE SEQUENCE</scope>
    <source>
        <strain evidence="1">Derf</strain>
        <tissue evidence="1">Whole organism</tissue>
    </source>
</reference>